<dbReference type="GO" id="GO:0005576">
    <property type="term" value="C:extracellular region"/>
    <property type="evidence" value="ECO:0007669"/>
    <property type="project" value="GOC"/>
</dbReference>
<proteinExistence type="predicted"/>
<organism evidence="2 3">
    <name type="scientific">Perkinsus chesapeaki</name>
    <name type="common">Clam parasite</name>
    <name type="synonym">Perkinsus andrewsi</name>
    <dbReference type="NCBI Taxonomy" id="330153"/>
    <lineage>
        <taxon>Eukaryota</taxon>
        <taxon>Sar</taxon>
        <taxon>Alveolata</taxon>
        <taxon>Perkinsozoa</taxon>
        <taxon>Perkinsea</taxon>
        <taxon>Perkinsida</taxon>
        <taxon>Perkinsidae</taxon>
        <taxon>Perkinsus</taxon>
    </lineage>
</organism>
<reference evidence="2 3" key="1">
    <citation type="submission" date="2020-04" db="EMBL/GenBank/DDBJ databases">
        <title>Perkinsus chesapeaki whole genome sequence.</title>
        <authorList>
            <person name="Bogema D.R."/>
        </authorList>
    </citation>
    <scope>NUCLEOTIDE SEQUENCE [LARGE SCALE GENOMIC DNA]</scope>
    <source>
        <strain evidence="2">ATCC PRA-425</strain>
    </source>
</reference>
<feature type="domain" description="Dynein attachment factor N-terminal" evidence="1">
    <location>
        <begin position="45"/>
        <end position="96"/>
    </location>
</feature>
<dbReference type="GO" id="GO:0007368">
    <property type="term" value="P:determination of left/right symmetry"/>
    <property type="evidence" value="ECO:0007669"/>
    <property type="project" value="TreeGrafter"/>
</dbReference>
<dbReference type="GO" id="GO:0003351">
    <property type="term" value="P:epithelial cilium movement involved in extracellular fluid movement"/>
    <property type="evidence" value="ECO:0007669"/>
    <property type="project" value="TreeGrafter"/>
</dbReference>
<evidence type="ECO:0000259" key="1">
    <source>
        <dbReference type="Pfam" id="PF15867"/>
    </source>
</evidence>
<comment type="caution">
    <text evidence="2">The sequence shown here is derived from an EMBL/GenBank/DDBJ whole genome shotgun (WGS) entry which is preliminary data.</text>
</comment>
<dbReference type="GO" id="GO:0036159">
    <property type="term" value="P:inner dynein arm assembly"/>
    <property type="evidence" value="ECO:0007669"/>
    <property type="project" value="TreeGrafter"/>
</dbReference>
<dbReference type="GO" id="GO:0036157">
    <property type="term" value="C:outer dynein arm"/>
    <property type="evidence" value="ECO:0007669"/>
    <property type="project" value="InterPro"/>
</dbReference>
<accession>A0A7J6LZ62</accession>
<dbReference type="OrthoDB" id="447931at2759"/>
<keyword evidence="3" id="KW-1185">Reference proteome</keyword>
<dbReference type="InterPro" id="IPR031733">
    <property type="entry name" value="Dynein_attach_N"/>
</dbReference>
<dbReference type="Pfam" id="PF15867">
    <property type="entry name" value="Dynein_attach_N"/>
    <property type="match status" value="1"/>
</dbReference>
<protein>
    <recommendedName>
        <fullName evidence="1">Dynein attachment factor N-terminal domain-containing protein</fullName>
    </recommendedName>
</protein>
<dbReference type="InterPro" id="IPR042422">
    <property type="entry name" value="CC103"/>
</dbReference>
<gene>
    <name evidence="2" type="ORF">FOL47_005081</name>
</gene>
<dbReference type="PANTHER" id="PTHR28572">
    <property type="entry name" value="COILED-COIL DOMAIN-CONTAINING PROTEIN 103"/>
    <property type="match status" value="1"/>
</dbReference>
<evidence type="ECO:0000313" key="2">
    <source>
        <dbReference type="EMBL" id="KAF4664535.1"/>
    </source>
</evidence>
<dbReference type="AlphaFoldDB" id="A0A7J6LZ62"/>
<dbReference type="PANTHER" id="PTHR28572:SF1">
    <property type="entry name" value="COILED-COIL DOMAIN-CONTAINING PROTEIN 103"/>
    <property type="match status" value="1"/>
</dbReference>
<dbReference type="Proteomes" id="UP000591131">
    <property type="component" value="Unassembled WGS sequence"/>
</dbReference>
<dbReference type="EMBL" id="JAAPAO010000285">
    <property type="protein sequence ID" value="KAF4664535.1"/>
    <property type="molecule type" value="Genomic_DNA"/>
</dbReference>
<name>A0A7J6LZ62_PERCH</name>
<evidence type="ECO:0000313" key="3">
    <source>
        <dbReference type="Proteomes" id="UP000591131"/>
    </source>
</evidence>
<sequence length="241" mass="26268">MPIIKEEKLHGHPKSFGSLKKEVVGKGGLSSTVGSSVQVEKSKYSDWKHTTVDEAKKRAIYTSGSYKEFQDIVATCGLNPISRNEFSKPARHQTYNRAFSGKESSGRCKEAQRTPKVAVESGRVKALDLERNLRRAKTDRERAALLRELGAEGVVRGLKSSDKANTVDPELLLCLVDAIGGAIEEGDEVLKGILEELIKDSAVSRTISVFMTPEERGRLRNIGVKAGVAFAILQLIGSEAS</sequence>